<name>H2EB17_9VIRU</name>
<evidence type="ECO:0000313" key="1">
    <source>
        <dbReference type="EMBL" id="AEX61590.1"/>
    </source>
</evidence>
<proteinExistence type="predicted"/>
<gene>
    <name evidence="1" type="ORF">c7_R527</name>
</gene>
<reference evidence="1" key="1">
    <citation type="submission" date="2011-10" db="EMBL/GenBank/DDBJ databases">
        <title>Provirophages and transpovirons: unique mobilome of giant viruses.</title>
        <authorList>
            <person name="Desnues C."/>
            <person name="LaScola B."/>
            <person name="Yutin N."/>
            <person name="Fournous G."/>
            <person name="Koonin E."/>
            <person name="Raoult D."/>
        </authorList>
    </citation>
    <scope>NUCLEOTIDE SEQUENCE</scope>
    <source>
        <strain evidence="1">Mv13-c7</strain>
    </source>
</reference>
<dbReference type="EMBL" id="JN885991">
    <property type="protein sequence ID" value="AEX61590.1"/>
    <property type="molecule type" value="Genomic_DNA"/>
</dbReference>
<sequence>MNNINISDWYINIDYFNK</sequence>
<organism evidence="1">
    <name type="scientific">Megavirus courdo7</name>
    <dbReference type="NCBI Taxonomy" id="1128135"/>
    <lineage>
        <taxon>Viruses</taxon>
        <taxon>Varidnaviria</taxon>
        <taxon>Bamfordvirae</taxon>
        <taxon>Nucleocytoviricota</taxon>
        <taxon>Megaviricetes</taxon>
        <taxon>Imitervirales</taxon>
        <taxon>Mimiviridae</taxon>
        <taxon>Megamimivirinae</taxon>
        <taxon>Megavirus</taxon>
    </lineage>
</organism>
<protein>
    <submittedName>
        <fullName evidence="1">Uncharacterized protein</fullName>
    </submittedName>
</protein>
<accession>H2EB17</accession>